<dbReference type="Proteomes" id="UP000219439">
    <property type="component" value="Unassembled WGS sequence"/>
</dbReference>
<sequence>MATASYILGIDGGGTNCRGRLRDTNGQILGEAMGGPANTRLGVAAAHEQVLMVCIETLKAASLISSDCKPDDDEVNVALGQTRLGVGLAGLHLESQLDDFLNWDHSFASLEACNDAHIACLGAHDGEVEGKGILILGTGSCGYGFKDGSPVNIGGWGFKISDMSSGAVTGYLAVRHALAVLDQIYPSTGLSEEILQHFSHDAETLVLWSDKARPTDYGQFTKLVVHHANEGDEAALDLMRTCGRQTEAMLGAMKTRGIEAVSLVGGFAEHVEPYLRSEMKKMLVPRFHDARDGAILLAGGVIGQPSMLKHEDATGE</sequence>
<keyword evidence="3" id="KW-1185">Reference proteome</keyword>
<feature type="domain" description="ATPase BadF/BadG/BcrA/BcrD type" evidence="1">
    <location>
        <begin position="8"/>
        <end position="282"/>
    </location>
</feature>
<dbReference type="Pfam" id="PF01869">
    <property type="entry name" value="BcrAD_BadFG"/>
    <property type="match status" value="1"/>
</dbReference>
<dbReference type="InterPro" id="IPR002731">
    <property type="entry name" value="ATPase_BadF"/>
</dbReference>
<protein>
    <submittedName>
        <fullName evidence="2">Glucosamine kinase</fullName>
    </submittedName>
</protein>
<evidence type="ECO:0000259" key="1">
    <source>
        <dbReference type="Pfam" id="PF01869"/>
    </source>
</evidence>
<dbReference type="InterPro" id="IPR052519">
    <property type="entry name" value="Euk-type_GlcNAc_Kinase"/>
</dbReference>
<name>A0A285PF81_9HYPH</name>
<keyword evidence="2" id="KW-0418">Kinase</keyword>
<organism evidence="2 3">
    <name type="scientific">Cohaesibacter gelatinilyticus</name>
    <dbReference type="NCBI Taxonomy" id="372072"/>
    <lineage>
        <taxon>Bacteria</taxon>
        <taxon>Pseudomonadati</taxon>
        <taxon>Pseudomonadota</taxon>
        <taxon>Alphaproteobacteria</taxon>
        <taxon>Hyphomicrobiales</taxon>
        <taxon>Cohaesibacteraceae</taxon>
    </lineage>
</organism>
<dbReference type="CDD" id="cd24082">
    <property type="entry name" value="ASKHA_NBD_GspK-like"/>
    <property type="match status" value="1"/>
</dbReference>
<dbReference type="InterPro" id="IPR043129">
    <property type="entry name" value="ATPase_NBD"/>
</dbReference>
<evidence type="ECO:0000313" key="2">
    <source>
        <dbReference type="EMBL" id="SNZ20369.1"/>
    </source>
</evidence>
<dbReference type="EMBL" id="OBEL01000004">
    <property type="protein sequence ID" value="SNZ20369.1"/>
    <property type="molecule type" value="Genomic_DNA"/>
</dbReference>
<dbReference type="SUPFAM" id="SSF53067">
    <property type="entry name" value="Actin-like ATPase domain"/>
    <property type="match status" value="2"/>
</dbReference>
<proteinExistence type="predicted"/>
<dbReference type="AlphaFoldDB" id="A0A285PF81"/>
<dbReference type="PANTHER" id="PTHR43190:SF3">
    <property type="entry name" value="N-ACETYL-D-GLUCOSAMINE KINASE"/>
    <property type="match status" value="1"/>
</dbReference>
<dbReference type="Gene3D" id="3.30.420.40">
    <property type="match status" value="2"/>
</dbReference>
<dbReference type="GO" id="GO:0016301">
    <property type="term" value="F:kinase activity"/>
    <property type="evidence" value="ECO:0007669"/>
    <property type="project" value="UniProtKB-KW"/>
</dbReference>
<keyword evidence="2" id="KW-0808">Transferase</keyword>
<dbReference type="PANTHER" id="PTHR43190">
    <property type="entry name" value="N-ACETYL-D-GLUCOSAMINE KINASE"/>
    <property type="match status" value="1"/>
</dbReference>
<gene>
    <name evidence="2" type="ORF">SAMN06265368_3472</name>
</gene>
<evidence type="ECO:0000313" key="3">
    <source>
        <dbReference type="Proteomes" id="UP000219439"/>
    </source>
</evidence>
<reference evidence="2 3" key="1">
    <citation type="submission" date="2017-09" db="EMBL/GenBank/DDBJ databases">
        <authorList>
            <person name="Ehlers B."/>
            <person name="Leendertz F.H."/>
        </authorList>
    </citation>
    <scope>NUCLEOTIDE SEQUENCE [LARGE SCALE GENOMIC DNA]</scope>
    <source>
        <strain evidence="2 3">DSM 18289</strain>
    </source>
</reference>
<accession>A0A285PF81</accession>